<gene>
    <name evidence="5" type="ORF">JK634_15855</name>
</gene>
<protein>
    <submittedName>
        <fullName evidence="5">LacI family DNA-binding transcriptional regulator</fullName>
    </submittedName>
</protein>
<dbReference type="InterPro" id="IPR001761">
    <property type="entry name" value="Peripla_BP/Lac1_sug-bd_dom"/>
</dbReference>
<dbReference type="GO" id="GO:0003700">
    <property type="term" value="F:DNA-binding transcription factor activity"/>
    <property type="evidence" value="ECO:0007669"/>
    <property type="project" value="TreeGrafter"/>
</dbReference>
<dbReference type="RefSeq" id="WP_202768706.1">
    <property type="nucleotide sequence ID" value="NZ_JAESWA010000023.1"/>
</dbReference>
<dbReference type="SMART" id="SM00354">
    <property type="entry name" value="HTH_LACI"/>
    <property type="match status" value="1"/>
</dbReference>
<name>A0A937FH49_9CLOT</name>
<dbReference type="Gene3D" id="3.40.50.2300">
    <property type="match status" value="2"/>
</dbReference>
<keyword evidence="3" id="KW-0804">Transcription</keyword>
<comment type="caution">
    <text evidence="5">The sequence shown here is derived from an EMBL/GenBank/DDBJ whole genome shotgun (WGS) entry which is preliminary data.</text>
</comment>
<evidence type="ECO:0000256" key="1">
    <source>
        <dbReference type="ARBA" id="ARBA00023015"/>
    </source>
</evidence>
<dbReference type="Proteomes" id="UP000623681">
    <property type="component" value="Unassembled WGS sequence"/>
</dbReference>
<dbReference type="InterPro" id="IPR000843">
    <property type="entry name" value="HTH_LacI"/>
</dbReference>
<dbReference type="Pfam" id="PF00532">
    <property type="entry name" value="Peripla_BP_1"/>
    <property type="match status" value="1"/>
</dbReference>
<dbReference type="Gene3D" id="1.10.260.40">
    <property type="entry name" value="lambda repressor-like DNA-binding domains"/>
    <property type="match status" value="1"/>
</dbReference>
<evidence type="ECO:0000256" key="2">
    <source>
        <dbReference type="ARBA" id="ARBA00023125"/>
    </source>
</evidence>
<reference evidence="5" key="1">
    <citation type="submission" date="2021-01" db="EMBL/GenBank/DDBJ databases">
        <title>Genome public.</title>
        <authorList>
            <person name="Liu C."/>
            <person name="Sun Q."/>
        </authorList>
    </citation>
    <scope>NUCLEOTIDE SEQUENCE</scope>
    <source>
        <strain evidence="5">YIM B02565</strain>
    </source>
</reference>
<evidence type="ECO:0000313" key="6">
    <source>
        <dbReference type="Proteomes" id="UP000623681"/>
    </source>
</evidence>
<dbReference type="CDD" id="cd01392">
    <property type="entry name" value="HTH_LacI"/>
    <property type="match status" value="1"/>
</dbReference>
<organism evidence="5 6">
    <name type="scientific">Clostridium paridis</name>
    <dbReference type="NCBI Taxonomy" id="2803863"/>
    <lineage>
        <taxon>Bacteria</taxon>
        <taxon>Bacillati</taxon>
        <taxon>Bacillota</taxon>
        <taxon>Clostridia</taxon>
        <taxon>Eubacteriales</taxon>
        <taxon>Clostridiaceae</taxon>
        <taxon>Clostridium</taxon>
    </lineage>
</organism>
<keyword evidence="1" id="KW-0805">Transcription regulation</keyword>
<dbReference type="SUPFAM" id="SSF53822">
    <property type="entry name" value="Periplasmic binding protein-like I"/>
    <property type="match status" value="1"/>
</dbReference>
<evidence type="ECO:0000259" key="4">
    <source>
        <dbReference type="PROSITE" id="PS50932"/>
    </source>
</evidence>
<dbReference type="Pfam" id="PF00356">
    <property type="entry name" value="LacI"/>
    <property type="match status" value="1"/>
</dbReference>
<proteinExistence type="predicted"/>
<sequence>MITIYDIAKISGYSVSTVSRALNNQPRISKETRDKILEIVSKYDYIPNSKAVSLSIGKSFNLGIIVPYSSSNSYYDTIISGIMEEGFRDGYKVTFLPTNYDKEIELDYLKMFSSKEFDGLIILSASNCFKLIEEYKKYGPIICCEDVGDCNLPSVYINRFEVYEPILVELKKKNYKNFALTFSRTYDSSLASQKVFNIFQTNLKSFSTKLIYNNCKNFEDGYCAGKYFYSLKNNVDCIFANSDEVAAGIYKFFKDNNIKVPLIIGQDNQAISKLLDISTIDFHITTLGKKAVSMCISGEFRNEIIRSSFIKRGDL</sequence>
<dbReference type="PANTHER" id="PTHR30146:SF105">
    <property type="entry name" value="CATABOLITE CONTROL PROTEIN B"/>
    <property type="match status" value="1"/>
</dbReference>
<dbReference type="InterPro" id="IPR010982">
    <property type="entry name" value="Lambda_DNA-bd_dom_sf"/>
</dbReference>
<evidence type="ECO:0000256" key="3">
    <source>
        <dbReference type="ARBA" id="ARBA00023163"/>
    </source>
</evidence>
<accession>A0A937FH49</accession>
<feature type="domain" description="HTH lacI-type" evidence="4">
    <location>
        <begin position="2"/>
        <end position="56"/>
    </location>
</feature>
<dbReference type="CDD" id="cd06286">
    <property type="entry name" value="PBP1_CcpB-like"/>
    <property type="match status" value="1"/>
</dbReference>
<keyword evidence="6" id="KW-1185">Reference proteome</keyword>
<keyword evidence="2 5" id="KW-0238">DNA-binding</keyword>
<dbReference type="EMBL" id="JAESWA010000023">
    <property type="protein sequence ID" value="MBL4933289.1"/>
    <property type="molecule type" value="Genomic_DNA"/>
</dbReference>
<dbReference type="PANTHER" id="PTHR30146">
    <property type="entry name" value="LACI-RELATED TRANSCRIPTIONAL REPRESSOR"/>
    <property type="match status" value="1"/>
</dbReference>
<evidence type="ECO:0000313" key="5">
    <source>
        <dbReference type="EMBL" id="MBL4933289.1"/>
    </source>
</evidence>
<dbReference type="PROSITE" id="PS50932">
    <property type="entry name" value="HTH_LACI_2"/>
    <property type="match status" value="1"/>
</dbReference>
<dbReference type="GO" id="GO:0000976">
    <property type="term" value="F:transcription cis-regulatory region binding"/>
    <property type="evidence" value="ECO:0007669"/>
    <property type="project" value="TreeGrafter"/>
</dbReference>
<dbReference type="SUPFAM" id="SSF47413">
    <property type="entry name" value="lambda repressor-like DNA-binding domains"/>
    <property type="match status" value="1"/>
</dbReference>
<dbReference type="AlphaFoldDB" id="A0A937FH49"/>
<dbReference type="InterPro" id="IPR028082">
    <property type="entry name" value="Peripla_BP_I"/>
</dbReference>